<dbReference type="VEuPathDB" id="MicrosporidiaDB:NEDG_01717"/>
<keyword evidence="4" id="KW-1185">Reference proteome</keyword>
<dbReference type="AlphaFoldDB" id="A0A177EDU2"/>
<feature type="transmembrane region" description="Helical" evidence="2">
    <location>
        <begin position="277"/>
        <end position="297"/>
    </location>
</feature>
<dbReference type="RefSeq" id="XP_067544609.1">
    <property type="nucleotide sequence ID" value="XM_067689135.1"/>
</dbReference>
<evidence type="ECO:0000313" key="4">
    <source>
        <dbReference type="Proteomes" id="UP000185944"/>
    </source>
</evidence>
<dbReference type="GeneID" id="93648067"/>
<feature type="transmembrane region" description="Helical" evidence="2">
    <location>
        <begin position="352"/>
        <end position="372"/>
    </location>
</feature>
<comment type="caution">
    <text evidence="3">The sequence shown here is derived from an EMBL/GenBank/DDBJ whole genome shotgun (WGS) entry which is preliminary data.</text>
</comment>
<evidence type="ECO:0000256" key="2">
    <source>
        <dbReference type="SAM" id="Phobius"/>
    </source>
</evidence>
<evidence type="ECO:0000313" key="3">
    <source>
        <dbReference type="EMBL" id="OAG30134.1"/>
    </source>
</evidence>
<gene>
    <name evidence="3" type="ORF">NEDG_01717</name>
</gene>
<feature type="transmembrane region" description="Helical" evidence="2">
    <location>
        <begin position="392"/>
        <end position="419"/>
    </location>
</feature>
<keyword evidence="1" id="KW-0175">Coiled coil</keyword>
<evidence type="ECO:0000256" key="1">
    <source>
        <dbReference type="SAM" id="Coils"/>
    </source>
</evidence>
<sequence length="436" mass="49709">MLDVVTNEVINGIVRKKTQLAVSEFVDEINLLGKTTILHSEQIISTIKEQYPDQPMTHLAIDKVASTLAEIRAKTLNSHQPNVPLATAQLIIQRLEQEISTLATELDLLAQAPNRNIQALTDPLIIDYWTKYQHILSWFASMKIVSLKMETHQTSPYINNINTICTTFPLYPDLIQSPLATKLQLLDTYPEKLGNINTRNIHAEILRFNEPIQIRQYNVHIATIPGPSSLFYRTLVYSILYIIVVSYPMSMAIAHLNTIANFSELNIDMIADFGFKYTVHTGLALLAYCGRGWLYWHHYCVFTKLTMQFKLLWFPDVAPLFWLGTVLGVYFGTSSFTRLLCSGLSVLPLKRFLAVHSFLVIISACSYLSDIIRAYRLQTQGSLFATIKQNIIPFLMMVFLICAVIITAVLNAQYVYILYTNPRYYAYMSREISSII</sequence>
<proteinExistence type="predicted"/>
<reference evidence="3 4" key="1">
    <citation type="submission" date="2016-02" db="EMBL/GenBank/DDBJ databases">
        <title>Discovery of a natural microsporidian pathogen with a broad tissue tropism in Caenorhabditis elegans.</title>
        <authorList>
            <person name="Luallen R.J."/>
            <person name="Reinke A.W."/>
            <person name="Tong L."/>
            <person name="Botts M.R."/>
            <person name="Felix M.-A."/>
            <person name="Troemel E.R."/>
        </authorList>
    </citation>
    <scope>NUCLEOTIDE SEQUENCE [LARGE SCALE GENOMIC DNA]</scope>
    <source>
        <strain evidence="3 4">JUm2807</strain>
    </source>
</reference>
<feature type="transmembrane region" description="Helical" evidence="2">
    <location>
        <begin position="317"/>
        <end position="340"/>
    </location>
</feature>
<feature type="coiled-coil region" evidence="1">
    <location>
        <begin position="85"/>
        <end position="112"/>
    </location>
</feature>
<dbReference type="EMBL" id="LTDL01000037">
    <property type="protein sequence ID" value="OAG30134.1"/>
    <property type="molecule type" value="Genomic_DNA"/>
</dbReference>
<keyword evidence="2" id="KW-0812">Transmembrane</keyword>
<organism evidence="3 4">
    <name type="scientific">Nematocida displodere</name>
    <dbReference type="NCBI Taxonomy" id="1805483"/>
    <lineage>
        <taxon>Eukaryota</taxon>
        <taxon>Fungi</taxon>
        <taxon>Fungi incertae sedis</taxon>
        <taxon>Microsporidia</taxon>
        <taxon>Nematocida</taxon>
    </lineage>
</organism>
<keyword evidence="2" id="KW-0472">Membrane</keyword>
<keyword evidence="2" id="KW-1133">Transmembrane helix</keyword>
<dbReference type="Proteomes" id="UP000185944">
    <property type="component" value="Unassembled WGS sequence"/>
</dbReference>
<accession>A0A177EDU2</accession>
<feature type="transmembrane region" description="Helical" evidence="2">
    <location>
        <begin position="235"/>
        <end position="256"/>
    </location>
</feature>
<name>A0A177EDU2_9MICR</name>
<protein>
    <submittedName>
        <fullName evidence="3">Uncharacterized protein</fullName>
    </submittedName>
</protein>